<name>A0A9D7ST61_9BACT</name>
<evidence type="ECO:0008006" key="7">
    <source>
        <dbReference type="Google" id="ProtNLM"/>
    </source>
</evidence>
<feature type="domain" description="Gliding motility-associated protein GldM second immunoglobulin-like" evidence="4">
    <location>
        <begin position="329"/>
        <end position="401"/>
    </location>
</feature>
<protein>
    <recommendedName>
        <fullName evidence="7">Gliding motility protein GldM</fullName>
    </recommendedName>
</protein>
<evidence type="ECO:0000259" key="1">
    <source>
        <dbReference type="Pfam" id="PF12080"/>
    </source>
</evidence>
<gene>
    <name evidence="5" type="ORF">IPP15_04420</name>
</gene>
<dbReference type="InterPro" id="IPR048406">
    <property type="entry name" value="GldM_Ig-like-2"/>
</dbReference>
<dbReference type="Pfam" id="PF21601">
    <property type="entry name" value="GldM_2nd"/>
    <property type="match status" value="1"/>
</dbReference>
<dbReference type="Pfam" id="PF12081">
    <property type="entry name" value="GldM_1st"/>
    <property type="match status" value="1"/>
</dbReference>
<reference evidence="5 6" key="1">
    <citation type="submission" date="2020-10" db="EMBL/GenBank/DDBJ databases">
        <title>Connecting structure to function with the recovery of over 1000 high-quality activated sludge metagenome-assembled genomes encoding full-length rRNA genes using long-read sequencing.</title>
        <authorList>
            <person name="Singleton C.M."/>
            <person name="Petriglieri F."/>
            <person name="Kristensen J.M."/>
            <person name="Kirkegaard R.H."/>
            <person name="Michaelsen T.Y."/>
            <person name="Andersen M.H."/>
            <person name="Karst S.M."/>
            <person name="Dueholm M.S."/>
            <person name="Nielsen P.H."/>
            <person name="Albertsen M."/>
        </authorList>
    </citation>
    <scope>NUCLEOTIDE SEQUENCE [LARGE SCALE GENOMIC DNA]</scope>
    <source>
        <strain evidence="5">Ribe_18-Q3-R11-54_MAXAC.273</strain>
    </source>
</reference>
<dbReference type="Proteomes" id="UP000808337">
    <property type="component" value="Unassembled WGS sequence"/>
</dbReference>
<dbReference type="InterPro" id="IPR048405">
    <property type="entry name" value="GldM_Ig-like-1"/>
</dbReference>
<dbReference type="Pfam" id="PF21602">
    <property type="entry name" value="GldM_3rd"/>
    <property type="match status" value="1"/>
</dbReference>
<evidence type="ECO:0000313" key="6">
    <source>
        <dbReference type="Proteomes" id="UP000808337"/>
    </source>
</evidence>
<organism evidence="5 6">
    <name type="scientific">Candidatus Opimibacter skivensis</name>
    <dbReference type="NCBI Taxonomy" id="2982028"/>
    <lineage>
        <taxon>Bacteria</taxon>
        <taxon>Pseudomonadati</taxon>
        <taxon>Bacteroidota</taxon>
        <taxon>Saprospiria</taxon>
        <taxon>Saprospirales</taxon>
        <taxon>Saprospiraceae</taxon>
        <taxon>Candidatus Opimibacter</taxon>
    </lineage>
</organism>
<evidence type="ECO:0000313" key="5">
    <source>
        <dbReference type="EMBL" id="MBK9981659.1"/>
    </source>
</evidence>
<feature type="domain" description="Gliding motility-associated protein GldM N-terminal" evidence="2">
    <location>
        <begin position="30"/>
        <end position="221"/>
    </location>
</feature>
<evidence type="ECO:0000259" key="2">
    <source>
        <dbReference type="Pfam" id="PF12081"/>
    </source>
</evidence>
<evidence type="ECO:0000259" key="4">
    <source>
        <dbReference type="Pfam" id="PF21602"/>
    </source>
</evidence>
<comment type="caution">
    <text evidence="5">The sequence shown here is derived from an EMBL/GenBank/DDBJ whole genome shotgun (WGS) entry which is preliminary data.</text>
</comment>
<sequence length="522" mass="56890">MSIPKEPRQIMINIMYLVLTALLALNVSAEIFNAFKVVDKSMERSNLALDQSNDKMPKAIKDGAKKKESLAVYAERVDPTRQLSTEFDGYIQHIIDTMINITGGYLNDPETGLPTEKLKGEKEKNVTTRLLVDKGVGEAIKAKILEYRDKYTKFFDTADVSKFSKDISLSIDDETWKKKKKKSWAEMNFNHMPLQAAIPILRKIQNDNKNTEATILNYLAGKVGTTTDAVFEEFMVVSAAKKSYVIKGDTYEADIFLSAAAGSDSKTSISINVDGRSLPVGADGVAKYTAATGSVGIRKYNASINVTNPVTGETNTFKNEFEYEVGERSVSVSATKMNVFYMGVPNPVEVSAAGVPSNQVQVNMSGGGGGSISRNSDGTFTVTVTSQTKKDEFAYINVSAPGLTAQKAFRTKRIPDPAAKLSNSGGGAMSSGEFKAQRGLFAVLENFDFDAKCEIIGYQLVRVPRRQDPQPATNRGGPYGAEAKAIVDQAKAGDTYYFEDVKAKCPGDAQGRNINQLVFKIN</sequence>
<accession>A0A9D7ST61</accession>
<feature type="domain" description="Gliding motility-associated protein GldM C-terminal" evidence="1">
    <location>
        <begin position="415"/>
        <end position="522"/>
    </location>
</feature>
<dbReference type="InterPro" id="IPR022720">
    <property type="entry name" value="Motility-assoc_prot_GldM_N"/>
</dbReference>
<dbReference type="AlphaFoldDB" id="A0A9D7ST61"/>
<evidence type="ECO:0000259" key="3">
    <source>
        <dbReference type="Pfam" id="PF21601"/>
    </source>
</evidence>
<dbReference type="EMBL" id="JADKGY010000001">
    <property type="protein sequence ID" value="MBK9981659.1"/>
    <property type="molecule type" value="Genomic_DNA"/>
</dbReference>
<dbReference type="InterPro" id="IPR022719">
    <property type="entry name" value="Motility-assoc_prot_GldM_C"/>
</dbReference>
<dbReference type="Pfam" id="PF12080">
    <property type="entry name" value="GldM_4th"/>
    <property type="match status" value="1"/>
</dbReference>
<proteinExistence type="predicted"/>
<feature type="domain" description="Gliding motility-associated protein GldM first immunoglobulin-like" evidence="3">
    <location>
        <begin position="227"/>
        <end position="325"/>
    </location>
</feature>